<dbReference type="InterPro" id="IPR051539">
    <property type="entry name" value="T4SS-coupling_protein"/>
</dbReference>
<dbReference type="InterPro" id="IPR003688">
    <property type="entry name" value="TraG/VirD4"/>
</dbReference>
<protein>
    <submittedName>
        <fullName evidence="7">Conjugal transfer protein TraG</fullName>
    </submittedName>
</protein>
<dbReference type="Gene3D" id="3.40.50.300">
    <property type="entry name" value="P-loop containing nucleotide triphosphate hydrolases"/>
    <property type="match status" value="1"/>
</dbReference>
<evidence type="ECO:0000256" key="4">
    <source>
        <dbReference type="ARBA" id="ARBA00022692"/>
    </source>
</evidence>
<evidence type="ECO:0000256" key="3">
    <source>
        <dbReference type="ARBA" id="ARBA00022475"/>
    </source>
</evidence>
<reference evidence="7 8" key="1">
    <citation type="submission" date="2019-10" db="EMBL/GenBank/DDBJ databases">
        <authorList>
            <person name="Wolf R A."/>
        </authorList>
    </citation>
    <scope>NUCLEOTIDE SEQUENCE [LARGE SCALE GENOMIC DNA]</scope>
    <source>
        <strain evidence="7">Collinsella_aerofaciens_AK_138A</strain>
    </source>
</reference>
<dbReference type="PANTHER" id="PTHR37937">
    <property type="entry name" value="CONJUGATIVE TRANSFER: DNA TRANSPORT"/>
    <property type="match status" value="1"/>
</dbReference>
<keyword evidence="5" id="KW-1133">Transmembrane helix</keyword>
<proteinExistence type="inferred from homology"/>
<evidence type="ECO:0000313" key="7">
    <source>
        <dbReference type="EMBL" id="VWL94216.1"/>
    </source>
</evidence>
<gene>
    <name evidence="7" type="primary">traG</name>
    <name evidence="7" type="ORF">LMKDKBCB_01681</name>
</gene>
<evidence type="ECO:0000256" key="6">
    <source>
        <dbReference type="ARBA" id="ARBA00023136"/>
    </source>
</evidence>
<accession>A0A5K1IYZ4</accession>
<comment type="similarity">
    <text evidence="2">Belongs to the VirD4/TraG family.</text>
</comment>
<evidence type="ECO:0000313" key="8">
    <source>
        <dbReference type="Proteomes" id="UP000330807"/>
    </source>
</evidence>
<comment type="subcellular location">
    <subcellularLocation>
        <location evidence="1">Cell membrane</location>
        <topology evidence="1">Multi-pass membrane protein</topology>
    </subcellularLocation>
</comment>
<evidence type="ECO:0000256" key="1">
    <source>
        <dbReference type="ARBA" id="ARBA00004651"/>
    </source>
</evidence>
<keyword evidence="3" id="KW-1003">Cell membrane</keyword>
<evidence type="ECO:0000256" key="2">
    <source>
        <dbReference type="ARBA" id="ARBA00008806"/>
    </source>
</evidence>
<dbReference type="Proteomes" id="UP000330807">
    <property type="component" value="Unassembled WGS sequence"/>
</dbReference>
<dbReference type="Pfam" id="PF02534">
    <property type="entry name" value="T4SS-DNA_transf"/>
    <property type="match status" value="1"/>
</dbReference>
<organism evidence="7 8">
    <name type="scientific">Collinsella aerofaciens</name>
    <dbReference type="NCBI Taxonomy" id="74426"/>
    <lineage>
        <taxon>Bacteria</taxon>
        <taxon>Bacillati</taxon>
        <taxon>Actinomycetota</taxon>
        <taxon>Coriobacteriia</taxon>
        <taxon>Coriobacteriales</taxon>
        <taxon>Coriobacteriaceae</taxon>
        <taxon>Collinsella</taxon>
    </lineage>
</organism>
<dbReference type="SUPFAM" id="SSF52540">
    <property type="entry name" value="P-loop containing nucleoside triphosphate hydrolases"/>
    <property type="match status" value="1"/>
</dbReference>
<keyword evidence="4" id="KW-0812">Transmembrane</keyword>
<dbReference type="CDD" id="cd01127">
    <property type="entry name" value="TrwB_TraG_TraD_VirD4"/>
    <property type="match status" value="1"/>
</dbReference>
<dbReference type="InterPro" id="IPR027417">
    <property type="entry name" value="P-loop_NTPase"/>
</dbReference>
<dbReference type="EMBL" id="CABWIH010000033">
    <property type="protein sequence ID" value="VWL94216.1"/>
    <property type="molecule type" value="Genomic_DNA"/>
</dbReference>
<name>A0A5K1IYZ4_9ACTN</name>
<dbReference type="RefSeq" id="WP_156063312.1">
    <property type="nucleotide sequence ID" value="NZ_CABWIH010000033.1"/>
</dbReference>
<sequence length="494" mass="55016">MSVIKMYGYEAAQQTEYQTKKWATKEEMQALSSGDEQRDVILAKGATVAFYEDDKHWETSVSNNVFAFGGTGSGKTASFILPNLLNHHECCYVVTDTKGELLRRTGKGFEEDGYEVTVLDTVNPEQSAGYDPLRYVMDVEDIPTTVAAIMEGVDPDGRSRRYDPFWDNANDLLLRAIVGILYLLECLAGTLAPGEDPNAPRRYLKMNNVFKLAALIKVTGDGEGRFPLDYLVEEVESREFLDKFGAENADLYGVEQYRDFRGAADRTLKSILITLNATISRLKTPQLMRVFENDEMHLDRIDEGKRVIDLKVSDNDSANAWLANVALKQLFNLAQRRADASPSGHLQRRVQFVLDEFPNVGRIPDFERSIATVRSRGISFLMCAQSLSQLDAVYGKSTALTILDNCDSLVYMGGGSNIATQNYISGLCGESVLGTKYVGAERTAVDVRGCVMTPGEVGLMPRTDCLVKVTGMRPFRAKKYFCNDHPNAAKWLRD</sequence>
<keyword evidence="6" id="KW-0472">Membrane</keyword>
<dbReference type="NCBIfam" id="NF045973">
    <property type="entry name" value="conju_CD1115"/>
    <property type="match status" value="1"/>
</dbReference>
<dbReference type="AlphaFoldDB" id="A0A5K1IYZ4"/>
<dbReference type="GO" id="GO:0005886">
    <property type="term" value="C:plasma membrane"/>
    <property type="evidence" value="ECO:0007669"/>
    <property type="project" value="UniProtKB-SubCell"/>
</dbReference>
<evidence type="ECO:0000256" key="5">
    <source>
        <dbReference type="ARBA" id="ARBA00022989"/>
    </source>
</evidence>
<dbReference type="PANTHER" id="PTHR37937:SF1">
    <property type="entry name" value="CONJUGATIVE TRANSFER: DNA TRANSPORT"/>
    <property type="match status" value="1"/>
</dbReference>